<dbReference type="PANTHER" id="PTHR30237:SF2">
    <property type="entry name" value="MUREIN TETRAPEPTIDE CARBOXYPEPTIDASE"/>
    <property type="match status" value="1"/>
</dbReference>
<keyword evidence="3" id="KW-0645">Protease</keyword>
<reference evidence="8" key="1">
    <citation type="submission" date="2018-05" db="EMBL/GenBank/DDBJ databases">
        <authorList>
            <person name="Lanie J.A."/>
            <person name="Ng W.-L."/>
            <person name="Kazmierczak K.M."/>
            <person name="Andrzejewski T.M."/>
            <person name="Davidsen T.M."/>
            <person name="Wayne K.J."/>
            <person name="Tettelin H."/>
            <person name="Glass J.I."/>
            <person name="Rusch D."/>
            <person name="Podicherti R."/>
            <person name="Tsui H.-C.T."/>
            <person name="Winkler M.E."/>
        </authorList>
    </citation>
    <scope>NUCLEOTIDE SEQUENCE</scope>
</reference>
<dbReference type="PIRSF" id="PIRSF028757">
    <property type="entry name" value="LD-carboxypeptidase"/>
    <property type="match status" value="1"/>
</dbReference>
<name>A0A382BBZ4_9ZZZZ</name>
<dbReference type="GO" id="GO:0004180">
    <property type="term" value="F:carboxypeptidase activity"/>
    <property type="evidence" value="ECO:0007669"/>
    <property type="project" value="UniProtKB-KW"/>
</dbReference>
<dbReference type="SUPFAM" id="SSF52317">
    <property type="entry name" value="Class I glutamine amidotransferase-like"/>
    <property type="match status" value="1"/>
</dbReference>
<protein>
    <recommendedName>
        <fullName evidence="9">LD-carboxypeptidase N-terminal domain-containing protein</fullName>
    </recommendedName>
</protein>
<keyword evidence="4" id="KW-0378">Hydrolase</keyword>
<dbReference type="GO" id="GO:0006508">
    <property type="term" value="P:proteolysis"/>
    <property type="evidence" value="ECO:0007669"/>
    <property type="project" value="UniProtKB-KW"/>
</dbReference>
<dbReference type="Pfam" id="PF02016">
    <property type="entry name" value="Peptidase_S66"/>
    <property type="match status" value="1"/>
</dbReference>
<evidence type="ECO:0000259" key="7">
    <source>
        <dbReference type="Pfam" id="PF17676"/>
    </source>
</evidence>
<sequence length="310" mass="34203">MRRPKRLKQGDRVGVVAPAGPVDPKILKKGLRALERMGFYPVLGKHVLARDRYLAGTDEQRAEDLNGLFGDPEIKGIFCARGGYGSNRVLLGLDSSIIRRNPKVFVGSSDITLLLLFLVQQCSLVTFHGPMVAGNFGRYPMPKSKHQFSEILFGNRVSKRLTAKGSHVFKSGIAEGRVIGGCLTLLCRSLGTPWEVKTRNKILLLEDVNEPLYKIDGMLCHLKQAGKFNGVRGIVFGEMVNCQSFGPDRRNKESGSFKGILRDVFANGSFPILTNFPSGHGREMLTLPMGVEARLDTKLKTLEFKNCGVL</sequence>
<evidence type="ECO:0000256" key="4">
    <source>
        <dbReference type="ARBA" id="ARBA00022801"/>
    </source>
</evidence>
<evidence type="ECO:0000256" key="3">
    <source>
        <dbReference type="ARBA" id="ARBA00022670"/>
    </source>
</evidence>
<evidence type="ECO:0000313" key="8">
    <source>
        <dbReference type="EMBL" id="SVB11174.1"/>
    </source>
</evidence>
<comment type="similarity">
    <text evidence="1">Belongs to the peptidase S66 family.</text>
</comment>
<evidence type="ECO:0000256" key="1">
    <source>
        <dbReference type="ARBA" id="ARBA00010233"/>
    </source>
</evidence>
<dbReference type="InterPro" id="IPR027478">
    <property type="entry name" value="LdcA_N"/>
</dbReference>
<evidence type="ECO:0008006" key="9">
    <source>
        <dbReference type="Google" id="ProtNLM"/>
    </source>
</evidence>
<dbReference type="PANTHER" id="PTHR30237">
    <property type="entry name" value="MURAMOYLTETRAPEPTIDE CARBOXYPEPTIDASE"/>
    <property type="match status" value="1"/>
</dbReference>
<dbReference type="CDD" id="cd07025">
    <property type="entry name" value="Peptidase_S66"/>
    <property type="match status" value="1"/>
</dbReference>
<dbReference type="InterPro" id="IPR040921">
    <property type="entry name" value="Peptidase_S66C"/>
</dbReference>
<gene>
    <name evidence="8" type="ORF">METZ01_LOCUS164028</name>
</gene>
<dbReference type="InterPro" id="IPR029062">
    <property type="entry name" value="Class_I_gatase-like"/>
</dbReference>
<organism evidence="8">
    <name type="scientific">marine metagenome</name>
    <dbReference type="NCBI Taxonomy" id="408172"/>
    <lineage>
        <taxon>unclassified sequences</taxon>
        <taxon>metagenomes</taxon>
        <taxon>ecological metagenomes</taxon>
    </lineage>
</organism>
<feature type="domain" description="LD-carboxypeptidase C-terminal" evidence="7">
    <location>
        <begin position="175"/>
        <end position="295"/>
    </location>
</feature>
<dbReference type="EMBL" id="UINC01029066">
    <property type="protein sequence ID" value="SVB11174.1"/>
    <property type="molecule type" value="Genomic_DNA"/>
</dbReference>
<dbReference type="Gene3D" id="3.50.30.60">
    <property type="entry name" value="LD-carboxypeptidase A C-terminal domain-like"/>
    <property type="match status" value="1"/>
</dbReference>
<dbReference type="InterPro" id="IPR027461">
    <property type="entry name" value="Carboxypeptidase_A_C_sf"/>
</dbReference>
<dbReference type="AlphaFoldDB" id="A0A382BBZ4"/>
<evidence type="ECO:0000256" key="5">
    <source>
        <dbReference type="ARBA" id="ARBA00022825"/>
    </source>
</evidence>
<feature type="domain" description="LD-carboxypeptidase N-terminal" evidence="6">
    <location>
        <begin position="13"/>
        <end position="129"/>
    </location>
</feature>
<proteinExistence type="inferred from homology"/>
<keyword evidence="5" id="KW-0720">Serine protease</keyword>
<dbReference type="InterPro" id="IPR003507">
    <property type="entry name" value="S66_fam"/>
</dbReference>
<dbReference type="InterPro" id="IPR040449">
    <property type="entry name" value="Peptidase_S66_N"/>
</dbReference>
<keyword evidence="2" id="KW-0121">Carboxypeptidase</keyword>
<dbReference type="Gene3D" id="3.40.50.10740">
    <property type="entry name" value="Class I glutamine amidotransferase-like"/>
    <property type="match status" value="1"/>
</dbReference>
<dbReference type="SUPFAM" id="SSF141986">
    <property type="entry name" value="LD-carboxypeptidase A C-terminal domain-like"/>
    <property type="match status" value="1"/>
</dbReference>
<dbReference type="Pfam" id="PF17676">
    <property type="entry name" value="Peptidase_S66C"/>
    <property type="match status" value="1"/>
</dbReference>
<evidence type="ECO:0000259" key="6">
    <source>
        <dbReference type="Pfam" id="PF02016"/>
    </source>
</evidence>
<dbReference type="GO" id="GO:0008236">
    <property type="term" value="F:serine-type peptidase activity"/>
    <property type="evidence" value="ECO:0007669"/>
    <property type="project" value="UniProtKB-KW"/>
</dbReference>
<evidence type="ECO:0000256" key="2">
    <source>
        <dbReference type="ARBA" id="ARBA00022645"/>
    </source>
</evidence>
<accession>A0A382BBZ4</accession>